<dbReference type="OrthoDB" id="206969at2759"/>
<reference evidence="3" key="2">
    <citation type="submission" date="2025-08" db="UniProtKB">
        <authorList>
            <consortium name="RefSeq"/>
        </authorList>
    </citation>
    <scope>IDENTIFICATION</scope>
    <source>
        <tissue evidence="3">Leaves</tissue>
    </source>
</reference>
<feature type="compositionally biased region" description="Low complexity" evidence="1">
    <location>
        <begin position="93"/>
        <end position="133"/>
    </location>
</feature>
<feature type="compositionally biased region" description="Acidic residues" evidence="1">
    <location>
        <begin position="166"/>
        <end position="179"/>
    </location>
</feature>
<keyword evidence="2" id="KW-1185">Reference proteome</keyword>
<feature type="region of interest" description="Disordered" evidence="1">
    <location>
        <begin position="1"/>
        <end position="290"/>
    </location>
</feature>
<gene>
    <name evidence="3" type="primary">LOC113712890</name>
</gene>
<feature type="compositionally biased region" description="Low complexity" evidence="1">
    <location>
        <begin position="38"/>
        <end position="49"/>
    </location>
</feature>
<accession>A0A6P6UPN8</accession>
<evidence type="ECO:0000256" key="1">
    <source>
        <dbReference type="SAM" id="MobiDB-lite"/>
    </source>
</evidence>
<feature type="compositionally biased region" description="Pro residues" evidence="1">
    <location>
        <begin position="50"/>
        <end position="62"/>
    </location>
</feature>
<reference evidence="2" key="1">
    <citation type="journal article" date="2025" name="Foods">
        <title>Unveiling the Microbial Signatures of Arabica Coffee Cherries: Insights into Ripeness Specific Diversity, Functional Traits, and Implications for Quality and Safety.</title>
        <authorList>
            <consortium name="RefSeq"/>
            <person name="Tenea G.N."/>
            <person name="Cifuentes V."/>
            <person name="Reyes P."/>
            <person name="Cevallos-Vallejos M."/>
        </authorList>
    </citation>
    <scope>NUCLEOTIDE SEQUENCE [LARGE SCALE GENOMIC DNA]</scope>
</reference>
<dbReference type="PANTHER" id="PTHR13621:SF2">
    <property type="entry name" value="PROLINE-RICH PROTEIN PRCC"/>
    <property type="match status" value="1"/>
</dbReference>
<feature type="compositionally biased region" description="Polar residues" evidence="1">
    <location>
        <begin position="69"/>
        <end position="78"/>
    </location>
</feature>
<protein>
    <recommendedName>
        <fullName evidence="4">Proline-rich protein PRCC-like</fullName>
    </recommendedName>
</protein>
<dbReference type="Pfam" id="PF10253">
    <property type="entry name" value="PRCC"/>
    <property type="match status" value="1"/>
</dbReference>
<evidence type="ECO:0008006" key="4">
    <source>
        <dbReference type="Google" id="ProtNLM"/>
    </source>
</evidence>
<dbReference type="PANTHER" id="PTHR13621">
    <property type="entry name" value="PROLINE-RICH PROTEIN PRCC"/>
    <property type="match status" value="1"/>
</dbReference>
<organism evidence="2 3">
    <name type="scientific">Coffea arabica</name>
    <name type="common">Arabian coffee</name>
    <dbReference type="NCBI Taxonomy" id="13443"/>
    <lineage>
        <taxon>Eukaryota</taxon>
        <taxon>Viridiplantae</taxon>
        <taxon>Streptophyta</taxon>
        <taxon>Embryophyta</taxon>
        <taxon>Tracheophyta</taxon>
        <taxon>Spermatophyta</taxon>
        <taxon>Magnoliopsida</taxon>
        <taxon>eudicotyledons</taxon>
        <taxon>Gunneridae</taxon>
        <taxon>Pentapetalae</taxon>
        <taxon>asterids</taxon>
        <taxon>lamiids</taxon>
        <taxon>Gentianales</taxon>
        <taxon>Rubiaceae</taxon>
        <taxon>Ixoroideae</taxon>
        <taxon>Gardenieae complex</taxon>
        <taxon>Bertiereae - Coffeeae clade</taxon>
        <taxon>Coffeeae</taxon>
        <taxon>Coffea</taxon>
    </lineage>
</organism>
<feature type="compositionally biased region" description="Polar residues" evidence="1">
    <location>
        <begin position="186"/>
        <end position="197"/>
    </location>
</feature>
<dbReference type="RefSeq" id="XP_027092316.1">
    <property type="nucleotide sequence ID" value="XM_027236515.2"/>
</dbReference>
<dbReference type="Proteomes" id="UP001652660">
    <property type="component" value="Chromosome 1e"/>
</dbReference>
<evidence type="ECO:0000313" key="3">
    <source>
        <dbReference type="RefSeq" id="XP_027092316.1"/>
    </source>
</evidence>
<sequence>MDSLLASYASSDEEQEDKPQLSNPKSAGFLSSLPPPKSSSSSSSSSISFPLPPPQSHPPKPPVSSSSSTLNPHKSNVLQEEEDGQQLLITPESSGLLASLPKPSSSLFASLPQPKSSSTSSLLSSLPQPTKTLNPDARAPPPAQSAGKRVVQFKPPPVYSSTNVGNEDDDEDDDDDEEQEQKKQPVVQTASVKSFLSSIPAPRNSATLGALPSASGSGRRSTIDADVPGLKDSKVVNAASGSEAGVSTSSIGYYEGQSSNDQMSMSSRGDLSNSSGYANGGGDYSSWGHGSENYANHAGYGAYENNGGSGVAGDYQNWDGGNRDSVNYSGDYGSYANYGQYENNWADVPTAAVGPEVSGFAENALRVSGKRGRNNAPEEIVEVKQDELMKNRPREDQVKLTGIAFGPAYQPTSTKGKPSKLHKRKHQIGSLFFDMKQKEMELSERRARGFLTKAQTQGKYGW</sequence>
<proteinExistence type="predicted"/>
<evidence type="ECO:0000313" key="2">
    <source>
        <dbReference type="Proteomes" id="UP001652660"/>
    </source>
</evidence>
<feature type="compositionally biased region" description="Polar residues" evidence="1">
    <location>
        <begin position="245"/>
        <end position="277"/>
    </location>
</feature>
<dbReference type="InterPro" id="IPR018800">
    <property type="entry name" value="PRCC"/>
</dbReference>
<dbReference type="GO" id="GO:0005634">
    <property type="term" value="C:nucleus"/>
    <property type="evidence" value="ECO:0007669"/>
    <property type="project" value="TreeGrafter"/>
</dbReference>
<dbReference type="GeneID" id="113712890"/>
<dbReference type="AlphaFoldDB" id="A0A6P6UPN8"/>
<name>A0A6P6UPN8_COFAR</name>